<evidence type="ECO:0000313" key="3">
    <source>
        <dbReference type="Proteomes" id="UP000823388"/>
    </source>
</evidence>
<gene>
    <name evidence="2" type="ORF">PVAP13_9NG381600</name>
</gene>
<dbReference type="SUPFAM" id="SSF57756">
    <property type="entry name" value="Retrovirus zinc finger-like domains"/>
    <property type="match status" value="1"/>
</dbReference>
<feature type="compositionally biased region" description="Low complexity" evidence="1">
    <location>
        <begin position="97"/>
        <end position="108"/>
    </location>
</feature>
<feature type="region of interest" description="Disordered" evidence="1">
    <location>
        <begin position="166"/>
        <end position="227"/>
    </location>
</feature>
<sequence>MALPPSLPSSANATPALPPTSIPSATPAPASTSRSPLSPEAAPFYPGGTTGRPKELRWKDVSLSPISCFLAASADGSPTPFLDALLRQPSPSPAGPSPARSQAAAGPPTQVCPSAAQTRANSSRAVDHAPVPRLAGRCDAPLRRPRPARPRLHLVHGLPLRGRVVYNDRHARREEQRRPVHQRLGPRSHKRSSPPDAEGWQEVLPRPGQVGGRGQRASPRDLPEPSRIPAELVGRCLNCLSFGHKVATCRLPTRYLRCHRFRHVAKQCTQPRTSPEARRPPVRGASGSRCFVRARRDSPPIPRGSSAVGLTPSPPPAGRVPHKEGNSRRRQSPPRDAATAHRHAAPEVRGHTPRSFARTGRRGPDGYSSTPSPPTPVRVVDRDVAARQVACSFGWSLQLPIRFGRLSPKTIPGPPVLHGCGAGARHPRSPEVSTEGPVLSSPARPVPLPDRAADHVLACPSSPMLKTFEPMMFELAGQRVASVGSSR</sequence>
<dbReference type="InterPro" id="IPR036875">
    <property type="entry name" value="Znf_CCHC_sf"/>
</dbReference>
<evidence type="ECO:0000256" key="1">
    <source>
        <dbReference type="SAM" id="MobiDB-lite"/>
    </source>
</evidence>
<feature type="region of interest" description="Disordered" evidence="1">
    <location>
        <begin position="1"/>
        <end position="56"/>
    </location>
</feature>
<protein>
    <submittedName>
        <fullName evidence="2">Uncharacterized protein</fullName>
    </submittedName>
</protein>
<organism evidence="2 3">
    <name type="scientific">Panicum virgatum</name>
    <name type="common">Blackwell switchgrass</name>
    <dbReference type="NCBI Taxonomy" id="38727"/>
    <lineage>
        <taxon>Eukaryota</taxon>
        <taxon>Viridiplantae</taxon>
        <taxon>Streptophyta</taxon>
        <taxon>Embryophyta</taxon>
        <taxon>Tracheophyta</taxon>
        <taxon>Spermatophyta</taxon>
        <taxon>Magnoliopsida</taxon>
        <taxon>Liliopsida</taxon>
        <taxon>Poales</taxon>
        <taxon>Poaceae</taxon>
        <taxon>PACMAD clade</taxon>
        <taxon>Panicoideae</taxon>
        <taxon>Panicodae</taxon>
        <taxon>Paniceae</taxon>
        <taxon>Panicinae</taxon>
        <taxon>Panicum</taxon>
        <taxon>Panicum sect. Hiantes</taxon>
    </lineage>
</organism>
<dbReference type="Gene3D" id="4.10.60.10">
    <property type="entry name" value="Zinc finger, CCHC-type"/>
    <property type="match status" value="1"/>
</dbReference>
<feature type="region of interest" description="Disordered" evidence="1">
    <location>
        <begin position="79"/>
        <end position="150"/>
    </location>
</feature>
<keyword evidence="3" id="KW-1185">Reference proteome</keyword>
<feature type="compositionally biased region" description="Basic residues" evidence="1">
    <location>
        <begin position="179"/>
        <end position="192"/>
    </location>
</feature>
<feature type="compositionally biased region" description="Polar residues" evidence="1">
    <location>
        <begin position="111"/>
        <end position="124"/>
    </location>
</feature>
<dbReference type="AlphaFoldDB" id="A0A8T0MLW4"/>
<name>A0A8T0MLW4_PANVG</name>
<evidence type="ECO:0000313" key="2">
    <source>
        <dbReference type="EMBL" id="KAG2538451.1"/>
    </source>
</evidence>
<feature type="region of interest" description="Disordered" evidence="1">
    <location>
        <begin position="422"/>
        <end position="442"/>
    </location>
</feature>
<dbReference type="GO" id="GO:0008270">
    <property type="term" value="F:zinc ion binding"/>
    <property type="evidence" value="ECO:0007669"/>
    <property type="project" value="InterPro"/>
</dbReference>
<feature type="compositionally biased region" description="Basic and acidic residues" evidence="1">
    <location>
        <begin position="166"/>
        <end position="178"/>
    </location>
</feature>
<proteinExistence type="predicted"/>
<dbReference type="Proteomes" id="UP000823388">
    <property type="component" value="Chromosome 9N"/>
</dbReference>
<feature type="compositionally biased region" description="Low complexity" evidence="1">
    <location>
        <begin position="22"/>
        <end position="39"/>
    </location>
</feature>
<dbReference type="EMBL" id="CM029054">
    <property type="protein sequence ID" value="KAG2538451.1"/>
    <property type="molecule type" value="Genomic_DNA"/>
</dbReference>
<dbReference type="GO" id="GO:0003676">
    <property type="term" value="F:nucleic acid binding"/>
    <property type="evidence" value="ECO:0007669"/>
    <property type="project" value="InterPro"/>
</dbReference>
<feature type="region of interest" description="Disordered" evidence="1">
    <location>
        <begin position="267"/>
        <end position="378"/>
    </location>
</feature>
<reference evidence="2" key="1">
    <citation type="submission" date="2020-05" db="EMBL/GenBank/DDBJ databases">
        <title>WGS assembly of Panicum virgatum.</title>
        <authorList>
            <person name="Lovell J.T."/>
            <person name="Jenkins J."/>
            <person name="Shu S."/>
            <person name="Juenger T.E."/>
            <person name="Schmutz J."/>
        </authorList>
    </citation>
    <scope>NUCLEOTIDE SEQUENCE</scope>
    <source>
        <strain evidence="2">AP13</strain>
    </source>
</reference>
<comment type="caution">
    <text evidence="2">The sequence shown here is derived from an EMBL/GenBank/DDBJ whole genome shotgun (WGS) entry which is preliminary data.</text>
</comment>
<accession>A0A8T0MLW4</accession>